<evidence type="ECO:0000259" key="1">
    <source>
        <dbReference type="Pfam" id="PF07727"/>
    </source>
</evidence>
<evidence type="ECO:0000313" key="2">
    <source>
        <dbReference type="EMBL" id="GEU41966.1"/>
    </source>
</evidence>
<sequence length="271" mass="31021">MVSSAPQDKWSQDKHIELVNIISNPRAGMLTRVMAKGLSVASAHECLFVDFLYENEPKEVSKALKHPRFARLEAIRIFLAFATYMNLTVYHMDVKSAFLNGKLKEEVYVKQPPSFKSSEFPNHIYKLDKPLYGLKQAPRACSSVKTLMVPPNNFRPDLNGKSVNETQYRGFDLKGYFDSDYVGLNIDKKGKAEYVAVVGCCANILWMKSQLTDYDIIYEKVPIFCDNTSAIAISNNPVSHSRTKRIDIRYHFIRDHILKGDIELHFIPTQY</sequence>
<name>A0A6L2JY72_TANCI</name>
<dbReference type="InterPro" id="IPR013103">
    <property type="entry name" value="RVT_2"/>
</dbReference>
<reference evidence="2" key="1">
    <citation type="journal article" date="2019" name="Sci. Rep.">
        <title>Draft genome of Tanacetum cinerariifolium, the natural source of mosquito coil.</title>
        <authorList>
            <person name="Yamashiro T."/>
            <person name="Shiraishi A."/>
            <person name="Satake H."/>
            <person name="Nakayama K."/>
        </authorList>
    </citation>
    <scope>NUCLEOTIDE SEQUENCE</scope>
</reference>
<protein>
    <recommendedName>
        <fullName evidence="1">Reverse transcriptase Ty1/copia-type domain-containing protein</fullName>
    </recommendedName>
</protein>
<accession>A0A6L2JY72</accession>
<proteinExistence type="predicted"/>
<dbReference type="CDD" id="cd09272">
    <property type="entry name" value="RNase_HI_RT_Ty1"/>
    <property type="match status" value="1"/>
</dbReference>
<dbReference type="PANTHER" id="PTHR11439">
    <property type="entry name" value="GAG-POL-RELATED RETROTRANSPOSON"/>
    <property type="match status" value="1"/>
</dbReference>
<organism evidence="2">
    <name type="scientific">Tanacetum cinerariifolium</name>
    <name type="common">Dalmatian daisy</name>
    <name type="synonym">Chrysanthemum cinerariifolium</name>
    <dbReference type="NCBI Taxonomy" id="118510"/>
    <lineage>
        <taxon>Eukaryota</taxon>
        <taxon>Viridiplantae</taxon>
        <taxon>Streptophyta</taxon>
        <taxon>Embryophyta</taxon>
        <taxon>Tracheophyta</taxon>
        <taxon>Spermatophyta</taxon>
        <taxon>Magnoliopsida</taxon>
        <taxon>eudicotyledons</taxon>
        <taxon>Gunneridae</taxon>
        <taxon>Pentapetalae</taxon>
        <taxon>asterids</taxon>
        <taxon>campanulids</taxon>
        <taxon>Asterales</taxon>
        <taxon>Asteraceae</taxon>
        <taxon>Asteroideae</taxon>
        <taxon>Anthemideae</taxon>
        <taxon>Anthemidinae</taxon>
        <taxon>Tanacetum</taxon>
    </lineage>
</organism>
<gene>
    <name evidence="2" type="ORF">Tci_013944</name>
</gene>
<feature type="domain" description="Reverse transcriptase Ty1/copia-type" evidence="1">
    <location>
        <begin position="70"/>
        <end position="156"/>
    </location>
</feature>
<dbReference type="EMBL" id="BKCJ010001506">
    <property type="protein sequence ID" value="GEU41966.1"/>
    <property type="molecule type" value="Genomic_DNA"/>
</dbReference>
<dbReference type="Pfam" id="PF07727">
    <property type="entry name" value="RVT_2"/>
    <property type="match status" value="1"/>
</dbReference>
<comment type="caution">
    <text evidence="2">The sequence shown here is derived from an EMBL/GenBank/DDBJ whole genome shotgun (WGS) entry which is preliminary data.</text>
</comment>
<dbReference type="PANTHER" id="PTHR11439:SF483">
    <property type="entry name" value="PEPTIDE SYNTHASE GLIP-LIKE, PUTATIVE (AFU_ORTHOLOGUE AFUA_3G12920)-RELATED"/>
    <property type="match status" value="1"/>
</dbReference>
<dbReference type="AlphaFoldDB" id="A0A6L2JY72"/>